<organism evidence="7 8">
    <name type="scientific">Paraglaciecola arctica BSs20135</name>
    <dbReference type="NCBI Taxonomy" id="493475"/>
    <lineage>
        <taxon>Bacteria</taxon>
        <taxon>Pseudomonadati</taxon>
        <taxon>Pseudomonadota</taxon>
        <taxon>Gammaproteobacteria</taxon>
        <taxon>Alteromonadales</taxon>
        <taxon>Alteromonadaceae</taxon>
        <taxon>Paraglaciecola</taxon>
    </lineage>
</organism>
<reference evidence="7 8" key="1">
    <citation type="journal article" date="2017" name="Antonie Van Leeuwenhoek">
        <title>Rhizobium rhizosphaerae sp. nov., a novel species isolated from rice rhizosphere.</title>
        <authorList>
            <person name="Zhao J.J."/>
            <person name="Zhang J."/>
            <person name="Zhang R.J."/>
            <person name="Zhang C.W."/>
            <person name="Yin H.Q."/>
            <person name="Zhang X.X."/>
        </authorList>
    </citation>
    <scope>NUCLEOTIDE SEQUENCE [LARGE SCALE GENOMIC DNA]</scope>
    <source>
        <strain evidence="7 8">BSs20135</strain>
    </source>
</reference>
<dbReference type="PROSITE" id="PS51007">
    <property type="entry name" value="CYTC"/>
    <property type="match status" value="1"/>
</dbReference>
<evidence type="ECO:0000256" key="3">
    <source>
        <dbReference type="ARBA" id="ARBA00023004"/>
    </source>
</evidence>
<dbReference type="STRING" id="493475.GARC_5087"/>
<dbReference type="GO" id="GO:0020037">
    <property type="term" value="F:heme binding"/>
    <property type="evidence" value="ECO:0007669"/>
    <property type="project" value="InterPro"/>
</dbReference>
<evidence type="ECO:0000313" key="7">
    <source>
        <dbReference type="EMBL" id="GAC22022.1"/>
    </source>
</evidence>
<gene>
    <name evidence="7" type="ORF">GARC_5087</name>
</gene>
<keyword evidence="3 4" id="KW-0408">Iron</keyword>
<comment type="caution">
    <text evidence="7">The sequence shown here is derived from an EMBL/GenBank/DDBJ whole genome shotgun (WGS) entry which is preliminary data.</text>
</comment>
<dbReference type="GO" id="GO:0046872">
    <property type="term" value="F:metal ion binding"/>
    <property type="evidence" value="ECO:0007669"/>
    <property type="project" value="UniProtKB-KW"/>
</dbReference>
<dbReference type="InterPro" id="IPR009056">
    <property type="entry name" value="Cyt_c-like_dom"/>
</dbReference>
<dbReference type="OrthoDB" id="8480010at2"/>
<feature type="chain" id="PRO_5003897753" evidence="5">
    <location>
        <begin position="18"/>
        <end position="155"/>
    </location>
</feature>
<evidence type="ECO:0000256" key="2">
    <source>
        <dbReference type="ARBA" id="ARBA00022723"/>
    </source>
</evidence>
<evidence type="ECO:0000256" key="4">
    <source>
        <dbReference type="PROSITE-ProRule" id="PRU00433"/>
    </source>
</evidence>
<evidence type="ECO:0000313" key="8">
    <source>
        <dbReference type="Proteomes" id="UP000006327"/>
    </source>
</evidence>
<keyword evidence="2 4" id="KW-0479">Metal-binding</keyword>
<dbReference type="eggNOG" id="COG2010">
    <property type="taxonomic scope" value="Bacteria"/>
</dbReference>
<dbReference type="GO" id="GO:0009055">
    <property type="term" value="F:electron transfer activity"/>
    <property type="evidence" value="ECO:0007669"/>
    <property type="project" value="InterPro"/>
</dbReference>
<accession>K6YV22</accession>
<dbReference type="SUPFAM" id="SSF46626">
    <property type="entry name" value="Cytochrome c"/>
    <property type="match status" value="1"/>
</dbReference>
<keyword evidence="1 4" id="KW-0349">Heme</keyword>
<proteinExistence type="predicted"/>
<evidence type="ECO:0000256" key="5">
    <source>
        <dbReference type="SAM" id="SignalP"/>
    </source>
</evidence>
<dbReference type="EMBL" id="BAEO01000067">
    <property type="protein sequence ID" value="GAC22022.1"/>
    <property type="molecule type" value="Genomic_DNA"/>
</dbReference>
<dbReference type="InterPro" id="IPR036909">
    <property type="entry name" value="Cyt_c-like_dom_sf"/>
</dbReference>
<dbReference type="PROSITE" id="PS51257">
    <property type="entry name" value="PROKAR_LIPOPROTEIN"/>
    <property type="match status" value="1"/>
</dbReference>
<dbReference type="Proteomes" id="UP000006327">
    <property type="component" value="Unassembled WGS sequence"/>
</dbReference>
<sequence length="155" mass="17348">MKTLIWFTAIILISVMAACSYGPDSTKGFSLPAGNEATGEKVFMKYQCQACHSLKGYADDSLIKEFDTPIPLGGTSSMVKTYAQLVTSVINPSHKLAPRSRYIDEKITNEDGSSKMRVFNDVMTVQELIDLVAFLQPKYKVEPITYTHYGQYRML</sequence>
<keyword evidence="8" id="KW-1185">Reference proteome</keyword>
<keyword evidence="5" id="KW-0732">Signal</keyword>
<evidence type="ECO:0000259" key="6">
    <source>
        <dbReference type="PROSITE" id="PS51007"/>
    </source>
</evidence>
<feature type="domain" description="Cytochrome c" evidence="6">
    <location>
        <begin position="34"/>
        <end position="139"/>
    </location>
</feature>
<dbReference type="Gene3D" id="1.10.760.10">
    <property type="entry name" value="Cytochrome c-like domain"/>
    <property type="match status" value="1"/>
</dbReference>
<name>K6YV22_9ALTE</name>
<dbReference type="AlphaFoldDB" id="K6YV22"/>
<protein>
    <submittedName>
        <fullName evidence="7">Cytochrome c family protein</fullName>
    </submittedName>
</protein>
<dbReference type="RefSeq" id="WP_007625577.1">
    <property type="nucleotide sequence ID" value="NZ_BAEO01000067.1"/>
</dbReference>
<feature type="signal peptide" evidence="5">
    <location>
        <begin position="1"/>
        <end position="17"/>
    </location>
</feature>
<evidence type="ECO:0000256" key="1">
    <source>
        <dbReference type="ARBA" id="ARBA00022617"/>
    </source>
</evidence>